<organism evidence="1 2">
    <name type="scientific">Elysia crispata</name>
    <name type="common">lettuce slug</name>
    <dbReference type="NCBI Taxonomy" id="231223"/>
    <lineage>
        <taxon>Eukaryota</taxon>
        <taxon>Metazoa</taxon>
        <taxon>Spiralia</taxon>
        <taxon>Lophotrochozoa</taxon>
        <taxon>Mollusca</taxon>
        <taxon>Gastropoda</taxon>
        <taxon>Heterobranchia</taxon>
        <taxon>Euthyneura</taxon>
        <taxon>Panpulmonata</taxon>
        <taxon>Sacoglossa</taxon>
        <taxon>Placobranchoidea</taxon>
        <taxon>Plakobranchidae</taxon>
        <taxon>Elysia</taxon>
    </lineage>
</organism>
<dbReference type="AlphaFoldDB" id="A0AAE0XUX0"/>
<accession>A0AAE0XUX0</accession>
<evidence type="ECO:0000313" key="1">
    <source>
        <dbReference type="EMBL" id="KAK3712416.1"/>
    </source>
</evidence>
<sequence>MRLVEGDDNNNRCLLSEACHSLSKMSISPTGPLQCYKRSRQGGSESCQASSSCVHCPHSSRGHCNLYGSRDLDKAVVNHARRPAAVSTVHTRAVTIVICMVPEI</sequence>
<dbReference type="EMBL" id="JAWDGP010007584">
    <property type="protein sequence ID" value="KAK3712416.1"/>
    <property type="molecule type" value="Genomic_DNA"/>
</dbReference>
<proteinExistence type="predicted"/>
<evidence type="ECO:0000313" key="2">
    <source>
        <dbReference type="Proteomes" id="UP001283361"/>
    </source>
</evidence>
<protein>
    <submittedName>
        <fullName evidence="1">Uncharacterized protein</fullName>
    </submittedName>
</protein>
<name>A0AAE0XUX0_9GAST</name>
<reference evidence="1" key="1">
    <citation type="journal article" date="2023" name="G3 (Bethesda)">
        <title>A reference genome for the long-term kleptoplast-retaining sea slug Elysia crispata morphotype clarki.</title>
        <authorList>
            <person name="Eastman K.E."/>
            <person name="Pendleton A.L."/>
            <person name="Shaikh M.A."/>
            <person name="Suttiyut T."/>
            <person name="Ogas R."/>
            <person name="Tomko P."/>
            <person name="Gavelis G."/>
            <person name="Widhalm J.R."/>
            <person name="Wisecaver J.H."/>
        </authorList>
    </citation>
    <scope>NUCLEOTIDE SEQUENCE</scope>
    <source>
        <strain evidence="1">ECLA1</strain>
    </source>
</reference>
<gene>
    <name evidence="1" type="ORF">RRG08_002746</name>
</gene>
<comment type="caution">
    <text evidence="1">The sequence shown here is derived from an EMBL/GenBank/DDBJ whole genome shotgun (WGS) entry which is preliminary data.</text>
</comment>
<dbReference type="Proteomes" id="UP001283361">
    <property type="component" value="Unassembled WGS sequence"/>
</dbReference>
<keyword evidence="2" id="KW-1185">Reference proteome</keyword>